<feature type="compositionally biased region" description="Basic and acidic residues" evidence="4">
    <location>
        <begin position="245"/>
        <end position="256"/>
    </location>
</feature>
<evidence type="ECO:0000313" key="6">
    <source>
        <dbReference type="EMBL" id="KAH7354270.1"/>
    </source>
</evidence>
<dbReference type="EMBL" id="JAGPXD010000005">
    <property type="protein sequence ID" value="KAH7354270.1"/>
    <property type="molecule type" value="Genomic_DNA"/>
</dbReference>
<evidence type="ECO:0000256" key="4">
    <source>
        <dbReference type="SAM" id="MobiDB-lite"/>
    </source>
</evidence>
<keyword evidence="7" id="KW-1185">Reference proteome</keyword>
<dbReference type="InterPro" id="IPR036910">
    <property type="entry name" value="HMG_box_dom_sf"/>
</dbReference>
<dbReference type="SUPFAM" id="SSF47095">
    <property type="entry name" value="HMG-box"/>
    <property type="match status" value="1"/>
</dbReference>
<feature type="compositionally biased region" description="Polar residues" evidence="4">
    <location>
        <begin position="129"/>
        <end position="163"/>
    </location>
</feature>
<evidence type="ECO:0000256" key="1">
    <source>
        <dbReference type="ARBA" id="ARBA00004123"/>
    </source>
</evidence>
<feature type="region of interest" description="Disordered" evidence="4">
    <location>
        <begin position="245"/>
        <end position="347"/>
    </location>
</feature>
<evidence type="ECO:0000256" key="3">
    <source>
        <dbReference type="PROSITE-ProRule" id="PRU00267"/>
    </source>
</evidence>
<dbReference type="InterPro" id="IPR009071">
    <property type="entry name" value="HMG_box_dom"/>
</dbReference>
<comment type="caution">
    <text evidence="6">The sequence shown here is derived from an EMBL/GenBank/DDBJ whole genome shotgun (WGS) entry which is preliminary data.</text>
</comment>
<feature type="DNA-binding region" description="HMG box" evidence="3">
    <location>
        <begin position="167"/>
        <end position="244"/>
    </location>
</feature>
<protein>
    <recommendedName>
        <fullName evidence="5">HMG box domain-containing protein</fullName>
    </recommendedName>
</protein>
<dbReference type="Pfam" id="PF24245">
    <property type="entry name" value="INO80F"/>
    <property type="match status" value="1"/>
</dbReference>
<feature type="compositionally biased region" description="Basic and acidic residues" evidence="4">
    <location>
        <begin position="169"/>
        <end position="191"/>
    </location>
</feature>
<name>A0A8K0T9D2_9PEZI</name>
<dbReference type="Gene3D" id="1.10.30.10">
    <property type="entry name" value="High mobility group box domain"/>
    <property type="match status" value="1"/>
</dbReference>
<dbReference type="InterPro" id="IPR056513">
    <property type="entry name" value="INO80F"/>
</dbReference>
<dbReference type="GO" id="GO:0003677">
    <property type="term" value="F:DNA binding"/>
    <property type="evidence" value="ECO:0007669"/>
    <property type="project" value="UniProtKB-UniRule"/>
</dbReference>
<dbReference type="PROSITE" id="PS50118">
    <property type="entry name" value="HMG_BOX_2"/>
    <property type="match status" value="1"/>
</dbReference>
<feature type="region of interest" description="Disordered" evidence="4">
    <location>
        <begin position="79"/>
        <end position="222"/>
    </location>
</feature>
<dbReference type="SMART" id="SM00398">
    <property type="entry name" value="HMG"/>
    <property type="match status" value="1"/>
</dbReference>
<dbReference type="AlphaFoldDB" id="A0A8K0T9D2"/>
<feature type="compositionally biased region" description="Basic and acidic residues" evidence="4">
    <location>
        <begin position="305"/>
        <end position="317"/>
    </location>
</feature>
<comment type="subcellular location">
    <subcellularLocation>
        <location evidence="1">Nucleus</location>
    </subcellularLocation>
</comment>
<organism evidence="6 7">
    <name type="scientific">Plectosphaerella cucumerina</name>
    <dbReference type="NCBI Taxonomy" id="40658"/>
    <lineage>
        <taxon>Eukaryota</taxon>
        <taxon>Fungi</taxon>
        <taxon>Dikarya</taxon>
        <taxon>Ascomycota</taxon>
        <taxon>Pezizomycotina</taxon>
        <taxon>Sordariomycetes</taxon>
        <taxon>Hypocreomycetidae</taxon>
        <taxon>Glomerellales</taxon>
        <taxon>Plectosphaerellaceae</taxon>
        <taxon>Plectosphaerella</taxon>
    </lineage>
</organism>
<feature type="compositionally biased region" description="Basic and acidic residues" evidence="4">
    <location>
        <begin position="266"/>
        <end position="297"/>
    </location>
</feature>
<dbReference type="Proteomes" id="UP000813385">
    <property type="component" value="Unassembled WGS sequence"/>
</dbReference>
<gene>
    <name evidence="6" type="ORF">B0T11DRAFT_126121</name>
</gene>
<keyword evidence="2 3" id="KW-0539">Nucleus</keyword>
<dbReference type="GO" id="GO:0005634">
    <property type="term" value="C:nucleus"/>
    <property type="evidence" value="ECO:0007669"/>
    <property type="project" value="UniProtKB-SubCell"/>
</dbReference>
<feature type="compositionally biased region" description="Acidic residues" evidence="4">
    <location>
        <begin position="192"/>
        <end position="210"/>
    </location>
</feature>
<feature type="compositionally biased region" description="Basic and acidic residues" evidence="4">
    <location>
        <begin position="337"/>
        <end position="347"/>
    </location>
</feature>
<sequence>MPPKKATKLKEKLPADPVVDPTAIPPALPPSVEEAYRRKCVQLKQRTNEVEEENDATRIRLARIRRQIEKTRVERAFLLEQLTRRTSTNVEDSEGSPSPPPTPKDKPLRTKRGHRKPSMMADLEASMKSAASSFANPNLPTMSPSSEAFSHSQAGARGTTNGLSKPPKKPADAFELYREEARPALLKKRDEQEADAEAEPEEEANVDEELTQAWKDLPDAKREVFQNRHDDLVAEYEKDLAEYDAAKKDKAASPEKEAEETEDAEAPPKDDKADKDEPEKAKDEGKSESESKDKDPAKEDEEMKDSDKVEEKEKAEPAAETQDEDVEMGDTDAPAASEEKKPSEEAE</sequence>
<evidence type="ECO:0000259" key="5">
    <source>
        <dbReference type="PROSITE" id="PS50118"/>
    </source>
</evidence>
<reference evidence="6" key="1">
    <citation type="journal article" date="2021" name="Nat. Commun.">
        <title>Genetic determinants of endophytism in the Arabidopsis root mycobiome.</title>
        <authorList>
            <person name="Mesny F."/>
            <person name="Miyauchi S."/>
            <person name="Thiergart T."/>
            <person name="Pickel B."/>
            <person name="Atanasova L."/>
            <person name="Karlsson M."/>
            <person name="Huettel B."/>
            <person name="Barry K.W."/>
            <person name="Haridas S."/>
            <person name="Chen C."/>
            <person name="Bauer D."/>
            <person name="Andreopoulos W."/>
            <person name="Pangilinan J."/>
            <person name="LaButti K."/>
            <person name="Riley R."/>
            <person name="Lipzen A."/>
            <person name="Clum A."/>
            <person name="Drula E."/>
            <person name="Henrissat B."/>
            <person name="Kohler A."/>
            <person name="Grigoriev I.V."/>
            <person name="Martin F.M."/>
            <person name="Hacquard S."/>
        </authorList>
    </citation>
    <scope>NUCLEOTIDE SEQUENCE</scope>
    <source>
        <strain evidence="6">MPI-CAGE-AT-0016</strain>
    </source>
</reference>
<dbReference type="OrthoDB" id="10070927at2759"/>
<feature type="domain" description="HMG box" evidence="5">
    <location>
        <begin position="167"/>
        <end position="244"/>
    </location>
</feature>
<evidence type="ECO:0000256" key="2">
    <source>
        <dbReference type="ARBA" id="ARBA00023242"/>
    </source>
</evidence>
<proteinExistence type="predicted"/>
<keyword evidence="3" id="KW-0238">DNA-binding</keyword>
<feature type="compositionally biased region" description="Acidic residues" evidence="4">
    <location>
        <begin position="321"/>
        <end position="330"/>
    </location>
</feature>
<feature type="region of interest" description="Disordered" evidence="4">
    <location>
        <begin position="1"/>
        <end position="31"/>
    </location>
</feature>
<accession>A0A8K0T9D2</accession>
<evidence type="ECO:0000313" key="7">
    <source>
        <dbReference type="Proteomes" id="UP000813385"/>
    </source>
</evidence>